<dbReference type="VEuPathDB" id="MicrosporidiaDB:H312_00894"/>
<dbReference type="EMBL" id="KK365138">
    <property type="protein sequence ID" value="KCZ81716.1"/>
    <property type="molecule type" value="Genomic_DNA"/>
</dbReference>
<accession>A0A059F435</accession>
<evidence type="ECO:0000313" key="1">
    <source>
        <dbReference type="EMBL" id="KCZ81716.1"/>
    </source>
</evidence>
<proteinExistence type="predicted"/>
<organism evidence="1 2">
    <name type="scientific">Anncaliia algerae PRA339</name>
    <dbReference type="NCBI Taxonomy" id="1288291"/>
    <lineage>
        <taxon>Eukaryota</taxon>
        <taxon>Fungi</taxon>
        <taxon>Fungi incertae sedis</taxon>
        <taxon>Microsporidia</taxon>
        <taxon>Tubulinosematoidea</taxon>
        <taxon>Tubulinosematidae</taxon>
        <taxon>Anncaliia</taxon>
    </lineage>
</organism>
<dbReference type="AlphaFoldDB" id="A0A059F435"/>
<protein>
    <submittedName>
        <fullName evidence="1">Uncharacterized protein</fullName>
    </submittedName>
</protein>
<sequence>MFELGFNHDSVCHKYEFINILNSVNIQTFESFNNCIKLGLKIQKGVLTKLRSDFHRVFLFFYNNKENILEKGLDLILLNKWFSFYLYFFFNKISIENLPQGQNNNTDPKFLILK</sequence>
<name>A0A059F435_9MICR</name>
<dbReference type="OrthoDB" id="2190711at2759"/>
<keyword evidence="2" id="KW-1185">Reference proteome</keyword>
<gene>
    <name evidence="1" type="ORF">H312_00894</name>
</gene>
<evidence type="ECO:0000313" key="2">
    <source>
        <dbReference type="Proteomes" id="UP000030655"/>
    </source>
</evidence>
<dbReference type="HOGENOM" id="CLU_2120516_0_0_1"/>
<reference evidence="2" key="1">
    <citation type="submission" date="2013-02" db="EMBL/GenBank/DDBJ databases">
        <authorList>
            <consortium name="The Broad Institute Genome Sequencing Platform"/>
            <person name="Cuomo C."/>
            <person name="Becnel J."/>
            <person name="Sanscrainte N."/>
            <person name="Walker B."/>
            <person name="Young S.K."/>
            <person name="Zeng Q."/>
            <person name="Gargeya S."/>
            <person name="Fitzgerald M."/>
            <person name="Haas B."/>
            <person name="Abouelleil A."/>
            <person name="Alvarado L."/>
            <person name="Arachchi H.M."/>
            <person name="Berlin A.M."/>
            <person name="Chapman S.B."/>
            <person name="Dewar J."/>
            <person name="Goldberg J."/>
            <person name="Griggs A."/>
            <person name="Gujja S."/>
            <person name="Hansen M."/>
            <person name="Howarth C."/>
            <person name="Imamovic A."/>
            <person name="Larimer J."/>
            <person name="McCowan C."/>
            <person name="Murphy C."/>
            <person name="Neiman D."/>
            <person name="Pearson M."/>
            <person name="Priest M."/>
            <person name="Roberts A."/>
            <person name="Saif S."/>
            <person name="Shea T."/>
            <person name="Sisk P."/>
            <person name="Sykes S."/>
            <person name="Wortman J."/>
            <person name="Nusbaum C."/>
            <person name="Birren B."/>
        </authorList>
    </citation>
    <scope>NUCLEOTIDE SEQUENCE [LARGE SCALE GENOMIC DNA]</scope>
    <source>
        <strain evidence="2">PRA339</strain>
    </source>
</reference>
<reference evidence="1 2" key="2">
    <citation type="submission" date="2014-03" db="EMBL/GenBank/DDBJ databases">
        <title>The Genome Sequence of Anncaliia algerae insect isolate PRA339.</title>
        <authorList>
            <consortium name="The Broad Institute Genome Sequencing Platform"/>
            <consortium name="The Broad Institute Genome Sequencing Center for Infectious Disease"/>
            <person name="Cuomo C."/>
            <person name="Becnel J."/>
            <person name="Sanscrainte N."/>
            <person name="Walker B."/>
            <person name="Young S.K."/>
            <person name="Zeng Q."/>
            <person name="Gargeya S."/>
            <person name="Fitzgerald M."/>
            <person name="Haas B."/>
            <person name="Abouelleil A."/>
            <person name="Alvarado L."/>
            <person name="Arachchi H.M."/>
            <person name="Berlin A.M."/>
            <person name="Chapman S.B."/>
            <person name="Dewar J."/>
            <person name="Goldberg J."/>
            <person name="Griggs A."/>
            <person name="Gujja S."/>
            <person name="Hansen M."/>
            <person name="Howarth C."/>
            <person name="Imamovic A."/>
            <person name="Larimer J."/>
            <person name="McCowan C."/>
            <person name="Murphy C."/>
            <person name="Neiman D."/>
            <person name="Pearson M."/>
            <person name="Priest M."/>
            <person name="Roberts A."/>
            <person name="Saif S."/>
            <person name="Shea T."/>
            <person name="Sisk P."/>
            <person name="Sykes S."/>
            <person name="Wortman J."/>
            <person name="Nusbaum C."/>
            <person name="Birren B."/>
        </authorList>
    </citation>
    <scope>NUCLEOTIDE SEQUENCE [LARGE SCALE GENOMIC DNA]</scope>
    <source>
        <strain evidence="1 2">PRA339</strain>
    </source>
</reference>
<dbReference type="Proteomes" id="UP000030655">
    <property type="component" value="Unassembled WGS sequence"/>
</dbReference>